<evidence type="ECO:0000256" key="6">
    <source>
        <dbReference type="SAM" id="MobiDB-lite"/>
    </source>
</evidence>
<comment type="caution">
    <text evidence="8">The sequence shown here is derived from an EMBL/GenBank/DDBJ whole genome shotgun (WGS) entry which is preliminary data.</text>
</comment>
<dbReference type="GO" id="GO:0140566">
    <property type="term" value="F:histone reader activity"/>
    <property type="evidence" value="ECO:0007669"/>
    <property type="project" value="InterPro"/>
</dbReference>
<feature type="compositionally biased region" description="Polar residues" evidence="6">
    <location>
        <begin position="77"/>
        <end position="86"/>
    </location>
</feature>
<dbReference type="Pfam" id="PF23121">
    <property type="entry name" value="SPOC_AIPP2"/>
    <property type="match status" value="1"/>
</dbReference>
<feature type="domain" description="AIPP2-like SPOC-like" evidence="7">
    <location>
        <begin position="288"/>
        <end position="418"/>
    </location>
</feature>
<keyword evidence="9" id="KW-1185">Reference proteome</keyword>
<feature type="region of interest" description="Disordered" evidence="6">
    <location>
        <begin position="151"/>
        <end position="262"/>
    </location>
</feature>
<feature type="compositionally biased region" description="Polar residues" evidence="6">
    <location>
        <begin position="242"/>
        <end position="262"/>
    </location>
</feature>
<organism evidence="8 9">
    <name type="scientific">Striga hermonthica</name>
    <name type="common">Purple witchweed</name>
    <name type="synonym">Buchnera hermonthica</name>
    <dbReference type="NCBI Taxonomy" id="68872"/>
    <lineage>
        <taxon>Eukaryota</taxon>
        <taxon>Viridiplantae</taxon>
        <taxon>Streptophyta</taxon>
        <taxon>Embryophyta</taxon>
        <taxon>Tracheophyta</taxon>
        <taxon>Spermatophyta</taxon>
        <taxon>Magnoliopsida</taxon>
        <taxon>eudicotyledons</taxon>
        <taxon>Gunneridae</taxon>
        <taxon>Pentapetalae</taxon>
        <taxon>asterids</taxon>
        <taxon>lamiids</taxon>
        <taxon>Lamiales</taxon>
        <taxon>Orobanchaceae</taxon>
        <taxon>Buchnereae</taxon>
        <taxon>Striga</taxon>
    </lineage>
</organism>
<dbReference type="GO" id="GO:0008270">
    <property type="term" value="F:zinc ion binding"/>
    <property type="evidence" value="ECO:0007669"/>
    <property type="project" value="UniProtKB-KW"/>
</dbReference>
<feature type="region of interest" description="Disordered" evidence="6">
    <location>
        <begin position="527"/>
        <end position="564"/>
    </location>
</feature>
<evidence type="ECO:0000313" key="8">
    <source>
        <dbReference type="EMBL" id="CAA0826875.1"/>
    </source>
</evidence>
<evidence type="ECO:0000256" key="1">
    <source>
        <dbReference type="ARBA" id="ARBA00022723"/>
    </source>
</evidence>
<keyword evidence="1" id="KW-0479">Metal-binding</keyword>
<keyword evidence="3" id="KW-0862">Zinc</keyword>
<keyword evidence="5" id="KW-0804">Transcription</keyword>
<proteinExistence type="predicted"/>
<evidence type="ECO:0000259" key="7">
    <source>
        <dbReference type="Pfam" id="PF23121"/>
    </source>
</evidence>
<dbReference type="AlphaFoldDB" id="A0A9N7NBA4"/>
<protein>
    <submittedName>
        <fullName evidence="8">RING/FYVE/PHD zinc finger superfamily protein</fullName>
    </submittedName>
</protein>
<feature type="region of interest" description="Disordered" evidence="6">
    <location>
        <begin position="72"/>
        <end position="138"/>
    </location>
</feature>
<evidence type="ECO:0000256" key="3">
    <source>
        <dbReference type="ARBA" id="ARBA00022833"/>
    </source>
</evidence>
<dbReference type="GO" id="GO:0034244">
    <property type="term" value="P:negative regulation of transcription elongation by RNA polymerase II"/>
    <property type="evidence" value="ECO:0007669"/>
    <property type="project" value="InterPro"/>
</dbReference>
<evidence type="ECO:0000256" key="4">
    <source>
        <dbReference type="ARBA" id="ARBA00023015"/>
    </source>
</evidence>
<accession>A0A9N7NBA4</accession>
<keyword evidence="4" id="KW-0805">Transcription regulation</keyword>
<gene>
    <name evidence="8" type="ORF">SHERM_02068</name>
</gene>
<evidence type="ECO:0000256" key="5">
    <source>
        <dbReference type="ARBA" id="ARBA00023163"/>
    </source>
</evidence>
<dbReference type="PRINTS" id="PR01217">
    <property type="entry name" value="PRICHEXTENSN"/>
</dbReference>
<evidence type="ECO:0000256" key="2">
    <source>
        <dbReference type="ARBA" id="ARBA00022771"/>
    </source>
</evidence>
<dbReference type="Proteomes" id="UP001153555">
    <property type="component" value="Unassembled WGS sequence"/>
</dbReference>
<feature type="compositionally biased region" description="Polar residues" evidence="6">
    <location>
        <begin position="154"/>
        <end position="165"/>
    </location>
</feature>
<dbReference type="PANTHER" id="PTHR33304">
    <property type="match status" value="1"/>
</dbReference>
<reference evidence="8" key="1">
    <citation type="submission" date="2019-12" db="EMBL/GenBank/DDBJ databases">
        <authorList>
            <person name="Scholes J."/>
        </authorList>
    </citation>
    <scope>NUCLEOTIDE SEQUENCE</scope>
</reference>
<name>A0A9N7NBA4_STRHE</name>
<dbReference type="InterPro" id="IPR049914">
    <property type="entry name" value="PHD1-3/5-6"/>
</dbReference>
<keyword evidence="2" id="KW-0863">Zinc-finger</keyword>
<dbReference type="EMBL" id="CACSLK010027624">
    <property type="protein sequence ID" value="CAA0826875.1"/>
    <property type="molecule type" value="Genomic_DNA"/>
</dbReference>
<dbReference type="InterPro" id="IPR056280">
    <property type="entry name" value="AIPP2-like_SPOC"/>
</dbReference>
<evidence type="ECO:0000313" key="9">
    <source>
        <dbReference type="Proteomes" id="UP001153555"/>
    </source>
</evidence>
<dbReference type="OrthoDB" id="651601at2759"/>
<dbReference type="PANTHER" id="PTHR33304:SF36">
    <property type="entry name" value="GB|AAF26970.1-RELATED"/>
    <property type="match status" value="1"/>
</dbReference>
<sequence length="564" mass="63213">MRVRIEEHFDEWQCGECESNSKQKPVTNSLREQKIDELLLESQKLLNESRSRPFPWEKRVATGKTKYLSAEEAMELSSGQNKSLASASVRHMKNSRNERTPVKPRTVPRGFSPKEGPALGHLAQSNPQRPGNAEVHEKGRKKFKMLAELHRPVSNVNPSQAPTNKQMKEQRPREVQSPQAKAKILMKPPSSRLPPPPPQPPPLPPQLPPPPPQLPPPPPPPPPPPLFPPPPSPPLFPPPQSNASMYNISGGTGVTTIQPRTSNAENVNNNILPDLRECSCSPALDALWKGNFSIVDDHRHCKLNYQIRAHPPSKVRRKIYEFSKKMPEVLQFELVPIKELWINLFKGFIPDEKDIGLYFFPSAGERPEDYVILLESISAKNLALRKQIADVELLIFTSKLLPVNCQCWEGKNFLWGIFHRLKKDSTTRLQNQAGDNKEVDMDIDMIGGIHVGMKDVLVQREPLRNRRLVFNMESADPTPRPEPDKPISSVSGCGYDRWMGARLVDVKIKSEDDAVPPGFEEVYRMRIEGSSDGASEGEKRKAGGGNRLSCVPRSFGGKGSSDNL</sequence>
<feature type="compositionally biased region" description="Pro residues" evidence="6">
    <location>
        <begin position="191"/>
        <end position="240"/>
    </location>
</feature>